<dbReference type="Pfam" id="PF01423">
    <property type="entry name" value="LSM"/>
    <property type="match status" value="1"/>
</dbReference>
<reference evidence="4" key="2">
    <citation type="submission" date="2025-09" db="UniProtKB">
        <authorList>
            <consortium name="Ensembl"/>
        </authorList>
    </citation>
    <scope>IDENTIFICATION</scope>
</reference>
<keyword evidence="5" id="KW-1185">Reference proteome</keyword>
<dbReference type="Proteomes" id="UP000694382">
    <property type="component" value="Unassembled WGS sequence"/>
</dbReference>
<dbReference type="InterPro" id="IPR010920">
    <property type="entry name" value="LSM_dom_sf"/>
</dbReference>
<proteinExistence type="inferred from homology"/>
<dbReference type="Ensembl" id="ENSCPVT00000024525.1">
    <property type="protein sequence ID" value="ENSCPVP00000027260.1"/>
    <property type="gene ID" value="ENSCPVG00000018204.1"/>
</dbReference>
<dbReference type="Gene3D" id="2.30.30.100">
    <property type="match status" value="1"/>
</dbReference>
<evidence type="ECO:0000313" key="4">
    <source>
        <dbReference type="Ensembl" id="ENSCPVP00000027260.1"/>
    </source>
</evidence>
<dbReference type="InterPro" id="IPR050914">
    <property type="entry name" value="snRNP_SmB/NAA38-like"/>
</dbReference>
<evidence type="ECO:0000313" key="5">
    <source>
        <dbReference type="Proteomes" id="UP000694382"/>
    </source>
</evidence>
<sequence>MADPPEEAGGGPAAGPGVAGPPRGRQRLEALLNRSLRIRMSDGRTLVGAFLCTDRQSNVILGSAQEFLKAAGPGGSWGGFGVSRGRGLGQFWGSFGGLGGGWGAFLCTDPRSNVILGSAQEFLKAAGLGALLGVLGQFG</sequence>
<protein>
    <recommendedName>
        <fullName evidence="3">Sm domain-containing protein</fullName>
    </recommendedName>
</protein>
<dbReference type="PANTHER" id="PTHR10701">
    <property type="entry name" value="SMALL NUCLEAR RIBONUCLEOPROTEIN-ASSOCIATED PROTEIN B AND N"/>
    <property type="match status" value="1"/>
</dbReference>
<dbReference type="GO" id="GO:0031417">
    <property type="term" value="C:NatC complex"/>
    <property type="evidence" value="ECO:0007669"/>
    <property type="project" value="InterPro"/>
</dbReference>
<reference evidence="4" key="1">
    <citation type="submission" date="2025-08" db="UniProtKB">
        <authorList>
            <consortium name="Ensembl"/>
        </authorList>
    </citation>
    <scope>IDENTIFICATION</scope>
</reference>
<comment type="similarity">
    <text evidence="1">Belongs to the snRNP Sm proteins family.</text>
</comment>
<accession>A0A8U8B1G3</accession>
<feature type="region of interest" description="Disordered" evidence="2">
    <location>
        <begin position="1"/>
        <end position="24"/>
    </location>
</feature>
<evidence type="ECO:0000256" key="2">
    <source>
        <dbReference type="SAM" id="MobiDB-lite"/>
    </source>
</evidence>
<evidence type="ECO:0000256" key="1">
    <source>
        <dbReference type="ARBA" id="ARBA00006850"/>
    </source>
</evidence>
<organism evidence="4 5">
    <name type="scientific">Geospiza parvula</name>
    <name type="common">Small tree-finch</name>
    <name type="synonym">Camarhynchus parvulus</name>
    <dbReference type="NCBI Taxonomy" id="87175"/>
    <lineage>
        <taxon>Eukaryota</taxon>
        <taxon>Metazoa</taxon>
        <taxon>Chordata</taxon>
        <taxon>Craniata</taxon>
        <taxon>Vertebrata</taxon>
        <taxon>Euteleostomi</taxon>
        <taxon>Archelosauria</taxon>
        <taxon>Archosauria</taxon>
        <taxon>Dinosauria</taxon>
        <taxon>Saurischia</taxon>
        <taxon>Theropoda</taxon>
        <taxon>Coelurosauria</taxon>
        <taxon>Aves</taxon>
        <taxon>Neognathae</taxon>
        <taxon>Neoaves</taxon>
        <taxon>Telluraves</taxon>
        <taxon>Australaves</taxon>
        <taxon>Passeriformes</taxon>
        <taxon>Thraupidae</taxon>
        <taxon>Camarhynchus</taxon>
    </lineage>
</organism>
<dbReference type="PANTHER" id="PTHR10701:SF5">
    <property type="entry name" value="N-ALPHA-ACETYLTRANSFERASE 38, NATC AUXILIARY SUBUNIT"/>
    <property type="match status" value="1"/>
</dbReference>
<name>A0A8U8B1G3_GEOPR</name>
<dbReference type="SUPFAM" id="SSF50182">
    <property type="entry name" value="Sm-like ribonucleoproteins"/>
    <property type="match status" value="1"/>
</dbReference>
<dbReference type="AlphaFoldDB" id="A0A8U8B1G3"/>
<feature type="domain" description="Sm" evidence="3">
    <location>
        <begin position="28"/>
        <end position="69"/>
    </location>
</feature>
<dbReference type="InterPro" id="IPR034110">
    <property type="entry name" value="LSMD1_Sm"/>
</dbReference>
<feature type="compositionally biased region" description="Gly residues" evidence="2">
    <location>
        <begin position="8"/>
        <end position="18"/>
    </location>
</feature>
<dbReference type="CDD" id="cd06168">
    <property type="entry name" value="LSMD1"/>
    <property type="match status" value="1"/>
</dbReference>
<evidence type="ECO:0000259" key="3">
    <source>
        <dbReference type="Pfam" id="PF01423"/>
    </source>
</evidence>
<dbReference type="InterPro" id="IPR001163">
    <property type="entry name" value="Sm_dom_euk/arc"/>
</dbReference>